<keyword evidence="1" id="KW-1133">Transmembrane helix</keyword>
<name>A0ABX8BL67_9ACTN</name>
<evidence type="ECO:0000313" key="3">
    <source>
        <dbReference type="Proteomes" id="UP000676079"/>
    </source>
</evidence>
<evidence type="ECO:0000313" key="2">
    <source>
        <dbReference type="EMBL" id="QUX22969.1"/>
    </source>
</evidence>
<keyword evidence="1" id="KW-0812">Transmembrane</keyword>
<proteinExistence type="predicted"/>
<feature type="transmembrane region" description="Helical" evidence="1">
    <location>
        <begin position="44"/>
        <end position="61"/>
    </location>
</feature>
<sequence>MHATPRDPARYLPEKKVTAAGGAGGVALVLVWLASLAGLDMPEAVAHGFVYLAALVAAYLAPHTRRDDTEEA</sequence>
<gene>
    <name evidence="2" type="ORF">KGD84_00730</name>
</gene>
<protein>
    <submittedName>
        <fullName evidence="2">Uncharacterized protein</fullName>
    </submittedName>
</protein>
<accession>A0ABX8BL67</accession>
<dbReference type="EMBL" id="CP074133">
    <property type="protein sequence ID" value="QUX22969.1"/>
    <property type="molecule type" value="Genomic_DNA"/>
</dbReference>
<keyword evidence="1" id="KW-0472">Membrane</keyword>
<evidence type="ECO:0000256" key="1">
    <source>
        <dbReference type="SAM" id="Phobius"/>
    </source>
</evidence>
<organism evidence="2 3">
    <name type="scientific">Nocardiopsis changdeensis</name>
    <dbReference type="NCBI Taxonomy" id="2831969"/>
    <lineage>
        <taxon>Bacteria</taxon>
        <taxon>Bacillati</taxon>
        <taxon>Actinomycetota</taxon>
        <taxon>Actinomycetes</taxon>
        <taxon>Streptosporangiales</taxon>
        <taxon>Nocardiopsidaceae</taxon>
        <taxon>Nocardiopsis</taxon>
    </lineage>
</organism>
<dbReference type="Proteomes" id="UP000676079">
    <property type="component" value="Chromosome"/>
</dbReference>
<feature type="transmembrane region" description="Helical" evidence="1">
    <location>
        <begin position="20"/>
        <end position="38"/>
    </location>
</feature>
<dbReference type="RefSeq" id="WP_220564180.1">
    <property type="nucleotide sequence ID" value="NZ_CP074133.1"/>
</dbReference>
<keyword evidence="3" id="KW-1185">Reference proteome</keyword>
<reference evidence="2 3" key="1">
    <citation type="submission" date="2021-05" db="EMBL/GenBank/DDBJ databases">
        <title>Direct Submission.</title>
        <authorList>
            <person name="Li K."/>
            <person name="Gao J."/>
        </authorList>
    </citation>
    <scope>NUCLEOTIDE SEQUENCE [LARGE SCALE GENOMIC DNA]</scope>
    <source>
        <strain evidence="2 3">Mg02</strain>
    </source>
</reference>